<dbReference type="SUPFAM" id="SSF55257">
    <property type="entry name" value="RBP11-like subunits of RNA polymerase"/>
    <property type="match status" value="1"/>
</dbReference>
<feature type="region of interest" description="Disordered" evidence="4">
    <location>
        <begin position="115"/>
        <end position="147"/>
    </location>
</feature>
<dbReference type="PANTHER" id="PTHR13946:SF28">
    <property type="entry name" value="DNA-DIRECTED RNA POLYMERASES I AND III SUBUNIT RPAC2"/>
    <property type="match status" value="1"/>
</dbReference>
<feature type="domain" description="DNA-directed RNA polymerase RBP11-like dimerisation" evidence="5">
    <location>
        <begin position="167"/>
        <end position="237"/>
    </location>
</feature>
<name>A0A8E0VF87_9TREM</name>
<protein>
    <submittedName>
        <fullName evidence="6">DNA directed RNA polymerases I and III subunit</fullName>
    </submittedName>
</protein>
<dbReference type="CDD" id="cd07029">
    <property type="entry name" value="RNAP_I_III_AC19"/>
    <property type="match status" value="1"/>
</dbReference>
<dbReference type="GO" id="GO:0006362">
    <property type="term" value="P:transcription elongation by RNA polymerase I"/>
    <property type="evidence" value="ECO:0007669"/>
    <property type="project" value="TreeGrafter"/>
</dbReference>
<evidence type="ECO:0000256" key="2">
    <source>
        <dbReference type="ARBA" id="ARBA00023163"/>
    </source>
</evidence>
<evidence type="ECO:0000256" key="1">
    <source>
        <dbReference type="ARBA" id="ARBA00022478"/>
    </source>
</evidence>
<dbReference type="GO" id="GO:0005666">
    <property type="term" value="C:RNA polymerase III complex"/>
    <property type="evidence" value="ECO:0007669"/>
    <property type="project" value="TreeGrafter"/>
</dbReference>
<dbReference type="Proteomes" id="UP000728185">
    <property type="component" value="Unassembled WGS sequence"/>
</dbReference>
<dbReference type="AlphaFoldDB" id="A0A8E0VF87"/>
<comment type="similarity">
    <text evidence="3">Belongs to the archaeal Rpo11/eukaryotic RPB11/RPC19 RNA polymerase subunit family.</text>
</comment>
<keyword evidence="2" id="KW-0804">Transcription</keyword>
<dbReference type="InterPro" id="IPR009025">
    <property type="entry name" value="RBP11-like_dimer"/>
</dbReference>
<sequence>MPIIELRQPIEGELAKKLQASFAPGVIGIHPDTHEAFVLDPRLDNGSREHLRHPEFRDERVIFVGVNASHCIFTVESIAPDHRPPARLVRDGIDIMIGKCLHYLAITETPGFGGSLDNEKGPKKSLNAESTNNSVNVTSDTGTPRSQLNGREASLEICHMSPDKKRITYTFFGEDHTLGLVLRYCVLHSTNAKFCGYCVPHPLEDKIYFDIQVSMGTATEALRSGLQCMYACFSHMRTVFKAAVSKFKKTDHE</sequence>
<dbReference type="GO" id="GO:0046983">
    <property type="term" value="F:protein dimerization activity"/>
    <property type="evidence" value="ECO:0007669"/>
    <property type="project" value="InterPro"/>
</dbReference>
<feature type="compositionally biased region" description="Polar residues" evidence="4">
    <location>
        <begin position="127"/>
        <end position="147"/>
    </location>
</feature>
<dbReference type="InterPro" id="IPR033898">
    <property type="entry name" value="RNAP_AC19"/>
</dbReference>
<evidence type="ECO:0000259" key="5">
    <source>
        <dbReference type="Pfam" id="PF13656"/>
    </source>
</evidence>
<dbReference type="GO" id="GO:0005736">
    <property type="term" value="C:RNA polymerase I complex"/>
    <property type="evidence" value="ECO:0007669"/>
    <property type="project" value="TreeGrafter"/>
</dbReference>
<accession>A0A8E0VF87</accession>
<dbReference type="GO" id="GO:0006383">
    <property type="term" value="P:transcription by RNA polymerase III"/>
    <property type="evidence" value="ECO:0007669"/>
    <property type="project" value="TreeGrafter"/>
</dbReference>
<comment type="caution">
    <text evidence="6">The sequence shown here is derived from an EMBL/GenBank/DDBJ whole genome shotgun (WGS) entry which is preliminary data.</text>
</comment>
<gene>
    <name evidence="6" type="ORF">FBUS_10258</name>
</gene>
<evidence type="ECO:0000256" key="4">
    <source>
        <dbReference type="SAM" id="MobiDB-lite"/>
    </source>
</evidence>
<proteinExistence type="inferred from homology"/>
<dbReference type="Pfam" id="PF13656">
    <property type="entry name" value="RNA_pol_L_2"/>
    <property type="match status" value="1"/>
</dbReference>
<evidence type="ECO:0000313" key="6">
    <source>
        <dbReference type="EMBL" id="KAA0185003.1"/>
    </source>
</evidence>
<keyword evidence="1" id="KW-0240">DNA-directed RNA polymerase</keyword>
<dbReference type="GO" id="GO:0003899">
    <property type="term" value="F:DNA-directed RNA polymerase activity"/>
    <property type="evidence" value="ECO:0007669"/>
    <property type="project" value="TreeGrafter"/>
</dbReference>
<dbReference type="Gene3D" id="3.30.1360.10">
    <property type="entry name" value="RNA polymerase, RBP11-like subunit"/>
    <property type="match status" value="2"/>
</dbReference>
<dbReference type="OrthoDB" id="270173at2759"/>
<evidence type="ECO:0000313" key="7">
    <source>
        <dbReference type="Proteomes" id="UP000728185"/>
    </source>
</evidence>
<reference evidence="6" key="1">
    <citation type="submission" date="2019-05" db="EMBL/GenBank/DDBJ databases">
        <title>Annotation for the trematode Fasciolopsis buski.</title>
        <authorList>
            <person name="Choi Y.-J."/>
        </authorList>
    </citation>
    <scope>NUCLEOTIDE SEQUENCE</scope>
    <source>
        <strain evidence="6">HT</strain>
        <tissue evidence="6">Whole worm</tissue>
    </source>
</reference>
<keyword evidence="7" id="KW-1185">Reference proteome</keyword>
<dbReference type="PANTHER" id="PTHR13946">
    <property type="entry name" value="DNA-DIRECTED RNA POLYMERASE I,II,III"/>
    <property type="match status" value="1"/>
</dbReference>
<organism evidence="6 7">
    <name type="scientific">Fasciolopsis buskii</name>
    <dbReference type="NCBI Taxonomy" id="27845"/>
    <lineage>
        <taxon>Eukaryota</taxon>
        <taxon>Metazoa</taxon>
        <taxon>Spiralia</taxon>
        <taxon>Lophotrochozoa</taxon>
        <taxon>Platyhelminthes</taxon>
        <taxon>Trematoda</taxon>
        <taxon>Digenea</taxon>
        <taxon>Plagiorchiida</taxon>
        <taxon>Echinostomata</taxon>
        <taxon>Echinostomatoidea</taxon>
        <taxon>Fasciolidae</taxon>
        <taxon>Fasciolopsis</taxon>
    </lineage>
</organism>
<dbReference type="InterPro" id="IPR036603">
    <property type="entry name" value="RBP11-like"/>
</dbReference>
<evidence type="ECO:0000256" key="3">
    <source>
        <dbReference type="ARBA" id="ARBA00025751"/>
    </source>
</evidence>
<dbReference type="EMBL" id="LUCM01010775">
    <property type="protein sequence ID" value="KAA0185003.1"/>
    <property type="molecule type" value="Genomic_DNA"/>
</dbReference>